<dbReference type="AlphaFoldDB" id="A0A6H5HPJ5"/>
<gene>
    <name evidence="2" type="ORF">NTEN_LOCUS23539</name>
</gene>
<keyword evidence="3" id="KW-1185">Reference proteome</keyword>
<sequence length="104" mass="11253">RRDDQRRQRQIEKSQEPIVRLGRALEPVRYAGCAAAHGDPIFSRAFETLADDCSVAADVGPPAALPPPDAGRRIKVNLTGTGHNADPPSPLSISSICVGRWRDL</sequence>
<feature type="non-terminal residue" evidence="2">
    <location>
        <position position="1"/>
    </location>
</feature>
<protein>
    <submittedName>
        <fullName evidence="2">Uncharacterized protein</fullName>
    </submittedName>
</protein>
<evidence type="ECO:0000256" key="1">
    <source>
        <dbReference type="SAM" id="MobiDB-lite"/>
    </source>
</evidence>
<name>A0A6H5HPJ5_9HEMI</name>
<accession>A0A6H5HPJ5</accession>
<evidence type="ECO:0000313" key="2">
    <source>
        <dbReference type="EMBL" id="CAB0019898.1"/>
    </source>
</evidence>
<organism evidence="2 3">
    <name type="scientific">Nesidiocoris tenuis</name>
    <dbReference type="NCBI Taxonomy" id="355587"/>
    <lineage>
        <taxon>Eukaryota</taxon>
        <taxon>Metazoa</taxon>
        <taxon>Ecdysozoa</taxon>
        <taxon>Arthropoda</taxon>
        <taxon>Hexapoda</taxon>
        <taxon>Insecta</taxon>
        <taxon>Pterygota</taxon>
        <taxon>Neoptera</taxon>
        <taxon>Paraneoptera</taxon>
        <taxon>Hemiptera</taxon>
        <taxon>Heteroptera</taxon>
        <taxon>Panheteroptera</taxon>
        <taxon>Cimicomorpha</taxon>
        <taxon>Miridae</taxon>
        <taxon>Dicyphina</taxon>
        <taxon>Nesidiocoris</taxon>
    </lineage>
</organism>
<proteinExistence type="predicted"/>
<evidence type="ECO:0000313" key="3">
    <source>
        <dbReference type="Proteomes" id="UP000479000"/>
    </source>
</evidence>
<reference evidence="2 3" key="1">
    <citation type="submission" date="2020-02" db="EMBL/GenBank/DDBJ databases">
        <authorList>
            <person name="Ferguson B K."/>
        </authorList>
    </citation>
    <scope>NUCLEOTIDE SEQUENCE [LARGE SCALE GENOMIC DNA]</scope>
</reference>
<feature type="region of interest" description="Disordered" evidence="1">
    <location>
        <begin position="61"/>
        <end position="89"/>
    </location>
</feature>
<dbReference type="Proteomes" id="UP000479000">
    <property type="component" value="Unassembled WGS sequence"/>
</dbReference>
<dbReference type="EMBL" id="CADCXU010034682">
    <property type="protein sequence ID" value="CAB0019898.1"/>
    <property type="molecule type" value="Genomic_DNA"/>
</dbReference>